<proteinExistence type="predicted"/>
<evidence type="ECO:0000313" key="3">
    <source>
        <dbReference type="Proteomes" id="UP000008068"/>
    </source>
</evidence>
<keyword evidence="3" id="KW-1185">Reference proteome</keyword>
<dbReference type="AlphaFoldDB" id="G0N332"/>
<gene>
    <name evidence="2" type="ORF">CAEBREN_00732</name>
</gene>
<evidence type="ECO:0000256" key="1">
    <source>
        <dbReference type="SAM" id="MobiDB-lite"/>
    </source>
</evidence>
<dbReference type="OrthoDB" id="5876517at2759"/>
<dbReference type="Proteomes" id="UP000008068">
    <property type="component" value="Unassembled WGS sequence"/>
</dbReference>
<feature type="region of interest" description="Disordered" evidence="1">
    <location>
        <begin position="1"/>
        <end position="34"/>
    </location>
</feature>
<dbReference type="HOGENOM" id="CLU_1887569_0_0_1"/>
<name>G0N332_CAEBE</name>
<reference evidence="3" key="1">
    <citation type="submission" date="2011-07" db="EMBL/GenBank/DDBJ databases">
        <authorList>
            <consortium name="Caenorhabditis brenneri Sequencing and Analysis Consortium"/>
            <person name="Wilson R.K."/>
        </authorList>
    </citation>
    <scope>NUCLEOTIDE SEQUENCE [LARGE SCALE GENOMIC DNA]</scope>
    <source>
        <strain evidence="3">PB2801</strain>
    </source>
</reference>
<sequence>MTDSTQKRPLEEPEEDLELTTTPKSDEPEKKKAKMEEAIIINLEDEELEEDLPVEPEKDSFTVEQERRKAQLLEIFEKCEQLGGANFEAEQQRVLNELSKQRDTIKGLLDELRVTKAERAAQNVSTTSVQRTSNK</sequence>
<dbReference type="eggNOG" id="ENOG502TM65">
    <property type="taxonomic scope" value="Eukaryota"/>
</dbReference>
<protein>
    <submittedName>
        <fullName evidence="2">Uncharacterized protein</fullName>
    </submittedName>
</protein>
<evidence type="ECO:0000313" key="2">
    <source>
        <dbReference type="EMBL" id="EGT51342.1"/>
    </source>
</evidence>
<dbReference type="FunCoup" id="G0N332">
    <property type="interactions" value="1477"/>
</dbReference>
<feature type="compositionally biased region" description="Basic and acidic residues" evidence="1">
    <location>
        <begin position="1"/>
        <end position="11"/>
    </location>
</feature>
<dbReference type="InParanoid" id="G0N332"/>
<dbReference type="EMBL" id="GL379833">
    <property type="protein sequence ID" value="EGT51342.1"/>
    <property type="molecule type" value="Genomic_DNA"/>
</dbReference>
<organism evidence="3">
    <name type="scientific">Caenorhabditis brenneri</name>
    <name type="common">Nematode worm</name>
    <dbReference type="NCBI Taxonomy" id="135651"/>
    <lineage>
        <taxon>Eukaryota</taxon>
        <taxon>Metazoa</taxon>
        <taxon>Ecdysozoa</taxon>
        <taxon>Nematoda</taxon>
        <taxon>Chromadorea</taxon>
        <taxon>Rhabditida</taxon>
        <taxon>Rhabditina</taxon>
        <taxon>Rhabditomorpha</taxon>
        <taxon>Rhabditoidea</taxon>
        <taxon>Rhabditidae</taxon>
        <taxon>Peloderinae</taxon>
        <taxon>Caenorhabditis</taxon>
    </lineage>
</organism>
<feature type="compositionally biased region" description="Basic and acidic residues" evidence="1">
    <location>
        <begin position="24"/>
        <end position="34"/>
    </location>
</feature>
<accession>G0N332</accession>